<reference evidence="2" key="2">
    <citation type="submission" date="2020-05" db="UniProtKB">
        <authorList>
            <consortium name="EnsemblMetazoa"/>
        </authorList>
    </citation>
    <scope>IDENTIFICATION</scope>
    <source>
        <strain evidence="2">IAEA</strain>
    </source>
</reference>
<dbReference type="EnsemblMetazoa" id="GPPI001947-RA">
    <property type="protein sequence ID" value="GPPI001947-PA"/>
    <property type="gene ID" value="GPPI001947"/>
</dbReference>
<accession>A0A1B0AMM0</accession>
<dbReference type="AlphaFoldDB" id="A0A1B0AMM0"/>
<dbReference type="EMBL" id="JXJN01000498">
    <property type="status" value="NOT_ANNOTATED_CDS"/>
    <property type="molecule type" value="Genomic_DNA"/>
</dbReference>
<proteinExistence type="predicted"/>
<dbReference type="VEuPathDB" id="VectorBase:GPPI001947"/>
<evidence type="ECO:0000256" key="1">
    <source>
        <dbReference type="SAM" id="MobiDB-lite"/>
    </source>
</evidence>
<evidence type="ECO:0000313" key="3">
    <source>
        <dbReference type="Proteomes" id="UP000092460"/>
    </source>
</evidence>
<sequence>GPLFRKTQYNSEIFLNLFIARTFFLNSGLSILTVAENISPTPAAALGTNTNIVSTVHHSAYSKLSDMRNCPPAVPQRPIPQCQNPTAISRKVTMKNGNIQVTLKNCCGTPDSSNSQNPAATSSLNKKNI</sequence>
<keyword evidence="3" id="KW-1185">Reference proteome</keyword>
<name>A0A1B0AMM0_9MUSC</name>
<reference evidence="3" key="1">
    <citation type="submission" date="2015-01" db="EMBL/GenBank/DDBJ databases">
        <authorList>
            <person name="Aksoy S."/>
            <person name="Warren W."/>
            <person name="Wilson R.K."/>
        </authorList>
    </citation>
    <scope>NUCLEOTIDE SEQUENCE [LARGE SCALE GENOMIC DNA]</scope>
    <source>
        <strain evidence="3">IAEA</strain>
    </source>
</reference>
<feature type="region of interest" description="Disordered" evidence="1">
    <location>
        <begin position="110"/>
        <end position="129"/>
    </location>
</feature>
<protein>
    <submittedName>
        <fullName evidence="2">Uncharacterized protein</fullName>
    </submittedName>
</protein>
<dbReference type="Proteomes" id="UP000092460">
    <property type="component" value="Unassembled WGS sequence"/>
</dbReference>
<evidence type="ECO:0000313" key="2">
    <source>
        <dbReference type="EnsemblMetazoa" id="GPPI001947-PA"/>
    </source>
</evidence>
<organism evidence="2 3">
    <name type="scientific">Glossina palpalis gambiensis</name>
    <dbReference type="NCBI Taxonomy" id="67801"/>
    <lineage>
        <taxon>Eukaryota</taxon>
        <taxon>Metazoa</taxon>
        <taxon>Ecdysozoa</taxon>
        <taxon>Arthropoda</taxon>
        <taxon>Hexapoda</taxon>
        <taxon>Insecta</taxon>
        <taxon>Pterygota</taxon>
        <taxon>Neoptera</taxon>
        <taxon>Endopterygota</taxon>
        <taxon>Diptera</taxon>
        <taxon>Brachycera</taxon>
        <taxon>Muscomorpha</taxon>
        <taxon>Hippoboscoidea</taxon>
        <taxon>Glossinidae</taxon>
        <taxon>Glossina</taxon>
    </lineage>
</organism>